<dbReference type="GO" id="GO:0003824">
    <property type="term" value="F:catalytic activity"/>
    <property type="evidence" value="ECO:0007669"/>
    <property type="project" value="InterPro"/>
</dbReference>
<evidence type="ECO:0000313" key="2">
    <source>
        <dbReference type="Proteomes" id="UP000214975"/>
    </source>
</evidence>
<organism evidence="1 2">
    <name type="scientific">Thermoanaerobacterium thermosaccharolyticum</name>
    <name type="common">Clostridium thermosaccharolyticum</name>
    <dbReference type="NCBI Taxonomy" id="1517"/>
    <lineage>
        <taxon>Bacteria</taxon>
        <taxon>Bacillati</taxon>
        <taxon>Bacillota</taxon>
        <taxon>Clostridia</taxon>
        <taxon>Thermoanaerobacterales</taxon>
        <taxon>Thermoanaerobacteraceae</taxon>
        <taxon>Thermoanaerobacterium</taxon>
    </lineage>
</organism>
<sequence length="114" mass="12856">MSDCIFCKIINKEINSKIVYEDEYVVAFPDINPQAPVHLLIVPKEHIESPLDINEDNKDLVGHVYLVAKKLASQYGIDKKGYRIVSNCGDDGGQTVHHIHFHLLGGRFMTWPPG</sequence>
<dbReference type="PROSITE" id="PS51084">
    <property type="entry name" value="HIT_2"/>
    <property type="match status" value="1"/>
</dbReference>
<accession>A0A223HV44</accession>
<dbReference type="InterPro" id="IPR036265">
    <property type="entry name" value="HIT-like_sf"/>
</dbReference>
<dbReference type="RefSeq" id="WP_015311450.1">
    <property type="nucleotide sequence ID" value="NZ_CP016893.1"/>
</dbReference>
<dbReference type="PRINTS" id="PR00332">
    <property type="entry name" value="HISTRIAD"/>
</dbReference>
<dbReference type="SUPFAM" id="SSF54197">
    <property type="entry name" value="HIT-like"/>
    <property type="match status" value="1"/>
</dbReference>
<dbReference type="Proteomes" id="UP000214975">
    <property type="component" value="Chromosome"/>
</dbReference>
<dbReference type="EMBL" id="CP016893">
    <property type="protein sequence ID" value="AST56316.1"/>
    <property type="molecule type" value="Genomic_DNA"/>
</dbReference>
<reference evidence="1 2" key="1">
    <citation type="submission" date="2016-08" db="EMBL/GenBank/DDBJ databases">
        <title>A novel genetic cassette of butanologenic Thermoanaerobacterium thermosaccharolyticum that directly convert cellulose to butanol.</title>
        <authorList>
            <person name="Li T."/>
            <person name="He J."/>
        </authorList>
    </citation>
    <scope>NUCLEOTIDE SEQUENCE [LARGE SCALE GENOMIC DNA]</scope>
    <source>
        <strain evidence="1 2">TG57</strain>
    </source>
</reference>
<dbReference type="Pfam" id="PF11969">
    <property type="entry name" value="DcpS_C"/>
    <property type="match status" value="1"/>
</dbReference>
<dbReference type="Gene3D" id="3.30.428.10">
    <property type="entry name" value="HIT-like"/>
    <property type="match status" value="1"/>
</dbReference>
<dbReference type="PANTHER" id="PTHR23089">
    <property type="entry name" value="HISTIDINE TRIAD HIT PROTEIN"/>
    <property type="match status" value="1"/>
</dbReference>
<protein>
    <submittedName>
        <fullName evidence="1">Histidine triad protein</fullName>
    </submittedName>
</protein>
<dbReference type="PROSITE" id="PS00892">
    <property type="entry name" value="HIT_1"/>
    <property type="match status" value="1"/>
</dbReference>
<evidence type="ECO:0000313" key="1">
    <source>
        <dbReference type="EMBL" id="AST56316.1"/>
    </source>
</evidence>
<name>A0A223HV44_THETR</name>
<dbReference type="AlphaFoldDB" id="A0A223HV44"/>
<dbReference type="InterPro" id="IPR019808">
    <property type="entry name" value="Histidine_triad_CS"/>
</dbReference>
<dbReference type="InterPro" id="IPR001310">
    <property type="entry name" value="Histidine_triad_HIT"/>
</dbReference>
<dbReference type="CDD" id="cd01276">
    <property type="entry name" value="PKCI_related"/>
    <property type="match status" value="1"/>
</dbReference>
<dbReference type="InterPro" id="IPR011146">
    <property type="entry name" value="HIT-like"/>
</dbReference>
<gene>
    <name evidence="1" type="ORF">Thert_00057</name>
</gene>
<proteinExistence type="predicted"/>